<feature type="domain" description="CBS" evidence="3">
    <location>
        <begin position="1"/>
        <end position="59"/>
    </location>
</feature>
<name>A0A7C6ED21_DESAE</name>
<feature type="domain" description="CBS" evidence="3">
    <location>
        <begin position="66"/>
        <end position="125"/>
    </location>
</feature>
<evidence type="ECO:0000313" key="4">
    <source>
        <dbReference type="EMBL" id="HHS48616.1"/>
    </source>
</evidence>
<accession>A0A7C6ED21</accession>
<proteinExistence type="predicted"/>
<dbReference type="EMBL" id="DRZX01000095">
    <property type="protein sequence ID" value="HHS48616.1"/>
    <property type="molecule type" value="Genomic_DNA"/>
</dbReference>
<dbReference type="AlphaFoldDB" id="A0A7C6ED21"/>
<dbReference type="Proteomes" id="UP000886400">
    <property type="component" value="Unassembled WGS sequence"/>
</dbReference>
<protein>
    <submittedName>
        <fullName evidence="4">CBS domain-containing protein</fullName>
    </submittedName>
</protein>
<evidence type="ECO:0000259" key="3">
    <source>
        <dbReference type="PROSITE" id="PS51371"/>
    </source>
</evidence>
<sequence length="125" mass="14234">METKFLTISKNETLKEIYNIFANEKYNEILVLDENNKLYGIITLHVLKTILNESLLNNFLLAADIANTDLIVVLPQESLYALLNKIGFRKINTVPVVKSLETMEVIGIIRRKSVLRRISQGSTNV</sequence>
<reference evidence="4" key="1">
    <citation type="journal article" date="2020" name="mSystems">
        <title>Genome- and Community-Level Interaction Insights into Carbon Utilization and Element Cycling Functions of Hydrothermarchaeota in Hydrothermal Sediment.</title>
        <authorList>
            <person name="Zhou Z."/>
            <person name="Liu Y."/>
            <person name="Xu W."/>
            <person name="Pan J."/>
            <person name="Luo Z.H."/>
            <person name="Li M."/>
        </authorList>
    </citation>
    <scope>NUCLEOTIDE SEQUENCE [LARGE SCALE GENOMIC DNA]</scope>
    <source>
        <strain evidence="4">SpSt-1135</strain>
    </source>
</reference>
<dbReference type="InterPro" id="IPR000644">
    <property type="entry name" value="CBS_dom"/>
</dbReference>
<keyword evidence="1 2" id="KW-0129">CBS domain</keyword>
<dbReference type="PANTHER" id="PTHR43080:SF2">
    <property type="entry name" value="CBS DOMAIN-CONTAINING PROTEIN"/>
    <property type="match status" value="1"/>
</dbReference>
<dbReference type="InterPro" id="IPR051257">
    <property type="entry name" value="Diverse_CBS-Domain"/>
</dbReference>
<dbReference type="Pfam" id="PF00571">
    <property type="entry name" value="CBS"/>
    <property type="match status" value="2"/>
</dbReference>
<evidence type="ECO:0000256" key="2">
    <source>
        <dbReference type="PROSITE-ProRule" id="PRU00703"/>
    </source>
</evidence>
<dbReference type="PANTHER" id="PTHR43080">
    <property type="entry name" value="CBS DOMAIN-CONTAINING PROTEIN CBSX3, MITOCHONDRIAL"/>
    <property type="match status" value="1"/>
</dbReference>
<gene>
    <name evidence="4" type="ORF">ENM99_01975</name>
</gene>
<dbReference type="SUPFAM" id="SSF54631">
    <property type="entry name" value="CBS-domain pair"/>
    <property type="match status" value="1"/>
</dbReference>
<dbReference type="Gene3D" id="3.10.580.10">
    <property type="entry name" value="CBS-domain"/>
    <property type="match status" value="1"/>
</dbReference>
<dbReference type="InterPro" id="IPR046342">
    <property type="entry name" value="CBS_dom_sf"/>
</dbReference>
<comment type="caution">
    <text evidence="4">The sequence shown here is derived from an EMBL/GenBank/DDBJ whole genome shotgun (WGS) entry which is preliminary data.</text>
</comment>
<dbReference type="PROSITE" id="PS51371">
    <property type="entry name" value="CBS"/>
    <property type="match status" value="2"/>
</dbReference>
<evidence type="ECO:0000256" key="1">
    <source>
        <dbReference type="ARBA" id="ARBA00023122"/>
    </source>
</evidence>
<dbReference type="SMART" id="SM00116">
    <property type="entry name" value="CBS"/>
    <property type="match status" value="2"/>
</dbReference>
<organism evidence="4">
    <name type="scientific">Desulfurella acetivorans</name>
    <dbReference type="NCBI Taxonomy" id="33002"/>
    <lineage>
        <taxon>Bacteria</taxon>
        <taxon>Pseudomonadati</taxon>
        <taxon>Campylobacterota</taxon>
        <taxon>Desulfurellia</taxon>
        <taxon>Desulfurellales</taxon>
        <taxon>Desulfurellaceae</taxon>
        <taxon>Desulfurella</taxon>
    </lineage>
</organism>